<dbReference type="InterPro" id="IPR039935">
    <property type="entry name" value="YML079W-like"/>
</dbReference>
<name>A0ABS6HD03_9PROT</name>
<evidence type="ECO:0000313" key="3">
    <source>
        <dbReference type="Proteomes" id="UP000689967"/>
    </source>
</evidence>
<gene>
    <name evidence="2" type="ORF">JJQ90_21095</name>
</gene>
<dbReference type="Pfam" id="PF06172">
    <property type="entry name" value="Cupin_5"/>
    <property type="match status" value="1"/>
</dbReference>
<accession>A0ABS6HD03</accession>
<evidence type="ECO:0000259" key="1">
    <source>
        <dbReference type="Pfam" id="PF06172"/>
    </source>
</evidence>
<sequence length="149" mass="15665">MDLTDPRLTAAEVVAALGLAPHPEGGHYREVWRDAPEGGGRGAGTAIHFLLEAGQRSHWHRVDAAECWFWQGGGPLILALSRDGGQVDAEILLGPGIGAGAALMGVVPKGWWQAAWPVADRWSLVSCTVSPAFHFAGFELAPPGWAPGA</sequence>
<dbReference type="CDD" id="cd06121">
    <property type="entry name" value="cupin_YML079wp"/>
    <property type="match status" value="1"/>
</dbReference>
<dbReference type="InterPro" id="IPR009327">
    <property type="entry name" value="Cupin_DUF985"/>
</dbReference>
<protein>
    <submittedName>
        <fullName evidence="2">Cupin domain-containing protein</fullName>
    </submittedName>
</protein>
<dbReference type="RefSeq" id="WP_216878252.1">
    <property type="nucleotide sequence ID" value="NZ_JAERQM010000007.1"/>
</dbReference>
<organism evidence="2 3">
    <name type="scientific">Falsiroseomonas oleicola</name>
    <dbReference type="NCBI Taxonomy" id="2801474"/>
    <lineage>
        <taxon>Bacteria</taxon>
        <taxon>Pseudomonadati</taxon>
        <taxon>Pseudomonadota</taxon>
        <taxon>Alphaproteobacteria</taxon>
        <taxon>Acetobacterales</taxon>
        <taxon>Roseomonadaceae</taxon>
        <taxon>Falsiroseomonas</taxon>
    </lineage>
</organism>
<reference evidence="2 3" key="1">
    <citation type="submission" date="2021-01" db="EMBL/GenBank/DDBJ databases">
        <title>Roseomonas sp. nov, a bacterium isolated from an oil production mixture in Yumen Oilfield.</title>
        <authorList>
            <person name="Wu D."/>
        </authorList>
    </citation>
    <scope>NUCLEOTIDE SEQUENCE [LARGE SCALE GENOMIC DNA]</scope>
    <source>
        <strain evidence="2 3">ROY-5-3</strain>
    </source>
</reference>
<dbReference type="EMBL" id="JAERQM010000007">
    <property type="protein sequence ID" value="MBU8546231.1"/>
    <property type="molecule type" value="Genomic_DNA"/>
</dbReference>
<keyword evidence="3" id="KW-1185">Reference proteome</keyword>
<proteinExistence type="predicted"/>
<comment type="caution">
    <text evidence="2">The sequence shown here is derived from an EMBL/GenBank/DDBJ whole genome shotgun (WGS) entry which is preliminary data.</text>
</comment>
<evidence type="ECO:0000313" key="2">
    <source>
        <dbReference type="EMBL" id="MBU8546231.1"/>
    </source>
</evidence>
<dbReference type="PANTHER" id="PTHR33387:SF3">
    <property type="entry name" value="DUF985 DOMAIN-CONTAINING PROTEIN"/>
    <property type="match status" value="1"/>
</dbReference>
<dbReference type="Proteomes" id="UP000689967">
    <property type="component" value="Unassembled WGS sequence"/>
</dbReference>
<dbReference type="PANTHER" id="PTHR33387">
    <property type="entry name" value="RMLC-LIKE JELLY ROLL FOLD PROTEIN"/>
    <property type="match status" value="1"/>
</dbReference>
<feature type="domain" description="DUF985" evidence="1">
    <location>
        <begin position="12"/>
        <end position="141"/>
    </location>
</feature>